<dbReference type="InterPro" id="IPR007387">
    <property type="entry name" value="TRAP_DctQ"/>
</dbReference>
<evidence type="ECO:0000313" key="11">
    <source>
        <dbReference type="EMBL" id="MBB4105229.1"/>
    </source>
</evidence>
<protein>
    <recommendedName>
        <fullName evidence="9">TRAP transporter small permease protein</fullName>
    </recommendedName>
</protein>
<keyword evidence="3" id="KW-1003">Cell membrane</keyword>
<feature type="transmembrane region" description="Helical" evidence="9">
    <location>
        <begin position="127"/>
        <end position="151"/>
    </location>
</feature>
<sequence length="169" mass="18402">MRALRLCEILLEVIVAALMLALVVMVFTNVVLRFAFSSGIVVTEELSRITLSLLVFIGSVLALIQHGHIAMTMMIDRFSPGLKKVAVLATGAIMVYCNWLLADGSWVQAKLNFSSNYPLSGLPSETIYVVAAICGLLMTIIILARMLLILVGRMPPEQFFQSASANLGE</sequence>
<keyword evidence="4 9" id="KW-0997">Cell inner membrane</keyword>
<keyword evidence="12" id="KW-1185">Reference proteome</keyword>
<dbReference type="RefSeq" id="WP_183794526.1">
    <property type="nucleotide sequence ID" value="NZ_JACIDU010000018.1"/>
</dbReference>
<comment type="caution">
    <text evidence="11">The sequence shown here is derived from an EMBL/GenBank/DDBJ whole genome shotgun (WGS) entry which is preliminary data.</text>
</comment>
<dbReference type="PANTHER" id="PTHR35011">
    <property type="entry name" value="2,3-DIKETO-L-GULONATE TRAP TRANSPORTER SMALL PERMEASE PROTEIN YIAM"/>
    <property type="match status" value="1"/>
</dbReference>
<reference evidence="11 12" key="1">
    <citation type="submission" date="2020-08" db="EMBL/GenBank/DDBJ databases">
        <title>Genomic Encyclopedia of Type Strains, Phase IV (KMG-IV): sequencing the most valuable type-strain genomes for metagenomic binning, comparative biology and taxonomic classification.</title>
        <authorList>
            <person name="Goeker M."/>
        </authorList>
    </citation>
    <scope>NUCLEOTIDE SEQUENCE [LARGE SCALE GENOMIC DNA]</scope>
    <source>
        <strain evidence="11 12">DSM 26385</strain>
    </source>
</reference>
<evidence type="ECO:0000256" key="8">
    <source>
        <dbReference type="ARBA" id="ARBA00038436"/>
    </source>
</evidence>
<evidence type="ECO:0000256" key="5">
    <source>
        <dbReference type="ARBA" id="ARBA00022692"/>
    </source>
</evidence>
<evidence type="ECO:0000256" key="9">
    <source>
        <dbReference type="RuleBase" id="RU369079"/>
    </source>
</evidence>
<dbReference type="EMBL" id="JACIDU010000018">
    <property type="protein sequence ID" value="MBB4105229.1"/>
    <property type="molecule type" value="Genomic_DNA"/>
</dbReference>
<feature type="transmembrane region" description="Helical" evidence="9">
    <location>
        <begin position="85"/>
        <end position="107"/>
    </location>
</feature>
<evidence type="ECO:0000256" key="3">
    <source>
        <dbReference type="ARBA" id="ARBA00022475"/>
    </source>
</evidence>
<evidence type="ECO:0000256" key="7">
    <source>
        <dbReference type="ARBA" id="ARBA00023136"/>
    </source>
</evidence>
<dbReference type="GO" id="GO:0022857">
    <property type="term" value="F:transmembrane transporter activity"/>
    <property type="evidence" value="ECO:0007669"/>
    <property type="project" value="UniProtKB-UniRule"/>
</dbReference>
<dbReference type="PANTHER" id="PTHR35011:SF2">
    <property type="entry name" value="2,3-DIKETO-L-GULONATE TRAP TRANSPORTER SMALL PERMEASE PROTEIN YIAM"/>
    <property type="match status" value="1"/>
</dbReference>
<gene>
    <name evidence="11" type="ORF">GGQ66_003816</name>
</gene>
<dbReference type="Pfam" id="PF04290">
    <property type="entry name" value="DctQ"/>
    <property type="match status" value="1"/>
</dbReference>
<feature type="domain" description="Tripartite ATP-independent periplasmic transporters DctQ component" evidence="10">
    <location>
        <begin position="22"/>
        <end position="148"/>
    </location>
</feature>
<evidence type="ECO:0000313" key="12">
    <source>
        <dbReference type="Proteomes" id="UP000584824"/>
    </source>
</evidence>
<dbReference type="AlphaFoldDB" id="A0A7W6P2A7"/>
<proteinExistence type="inferred from homology"/>
<dbReference type="InterPro" id="IPR055348">
    <property type="entry name" value="DctQ"/>
</dbReference>
<feature type="transmembrane region" description="Helical" evidence="9">
    <location>
        <begin position="9"/>
        <end position="34"/>
    </location>
</feature>
<accession>A0A7W6P2A7</accession>
<evidence type="ECO:0000259" key="10">
    <source>
        <dbReference type="Pfam" id="PF04290"/>
    </source>
</evidence>
<dbReference type="GO" id="GO:0015740">
    <property type="term" value="P:C4-dicarboxylate transport"/>
    <property type="evidence" value="ECO:0007669"/>
    <property type="project" value="TreeGrafter"/>
</dbReference>
<evidence type="ECO:0000256" key="4">
    <source>
        <dbReference type="ARBA" id="ARBA00022519"/>
    </source>
</evidence>
<evidence type="ECO:0000256" key="6">
    <source>
        <dbReference type="ARBA" id="ARBA00022989"/>
    </source>
</evidence>
<name>A0A7W6P2A7_9HYPH</name>
<comment type="subunit">
    <text evidence="9">The complex comprises the extracytoplasmic solute receptor protein and the two transmembrane proteins.</text>
</comment>
<evidence type="ECO:0000256" key="2">
    <source>
        <dbReference type="ARBA" id="ARBA00022448"/>
    </source>
</evidence>
<evidence type="ECO:0000256" key="1">
    <source>
        <dbReference type="ARBA" id="ARBA00004429"/>
    </source>
</evidence>
<dbReference type="GO" id="GO:0005886">
    <property type="term" value="C:plasma membrane"/>
    <property type="evidence" value="ECO:0007669"/>
    <property type="project" value="UniProtKB-SubCell"/>
</dbReference>
<comment type="similarity">
    <text evidence="8 9">Belongs to the TRAP transporter small permease family.</text>
</comment>
<keyword evidence="2 9" id="KW-0813">Transport</keyword>
<dbReference type="Proteomes" id="UP000584824">
    <property type="component" value="Unassembled WGS sequence"/>
</dbReference>
<keyword evidence="5 9" id="KW-0812">Transmembrane</keyword>
<feature type="transmembrane region" description="Helical" evidence="9">
    <location>
        <begin position="46"/>
        <end position="64"/>
    </location>
</feature>
<organism evidence="11 12">
    <name type="scientific">Allorhizobium borbori</name>
    <dbReference type="NCBI Taxonomy" id="485907"/>
    <lineage>
        <taxon>Bacteria</taxon>
        <taxon>Pseudomonadati</taxon>
        <taxon>Pseudomonadota</taxon>
        <taxon>Alphaproteobacteria</taxon>
        <taxon>Hyphomicrobiales</taxon>
        <taxon>Rhizobiaceae</taxon>
        <taxon>Rhizobium/Agrobacterium group</taxon>
        <taxon>Allorhizobium</taxon>
    </lineage>
</organism>
<comment type="function">
    <text evidence="9">Part of the tripartite ATP-independent periplasmic (TRAP) transport system.</text>
</comment>
<comment type="subcellular location">
    <subcellularLocation>
        <location evidence="1 9">Cell inner membrane</location>
        <topology evidence="1 9">Multi-pass membrane protein</topology>
    </subcellularLocation>
</comment>
<keyword evidence="7 9" id="KW-0472">Membrane</keyword>
<keyword evidence="6 9" id="KW-1133">Transmembrane helix</keyword>